<feature type="compositionally biased region" description="Polar residues" evidence="1">
    <location>
        <begin position="112"/>
        <end position="132"/>
    </location>
</feature>
<keyword evidence="3" id="KW-1185">Reference proteome</keyword>
<dbReference type="PANTHER" id="PTHR15907">
    <property type="entry name" value="DUF614 FAMILY PROTEIN-RELATED"/>
    <property type="match status" value="1"/>
</dbReference>
<feature type="compositionally biased region" description="Pro residues" evidence="1">
    <location>
        <begin position="210"/>
        <end position="219"/>
    </location>
</feature>
<organism evidence="2 3">
    <name type="scientific">Phaeosphaeria nodorum (strain SN15 / ATCC MYA-4574 / FGSC 10173)</name>
    <name type="common">Glume blotch fungus</name>
    <name type="synonym">Parastagonospora nodorum</name>
    <dbReference type="NCBI Taxonomy" id="321614"/>
    <lineage>
        <taxon>Eukaryota</taxon>
        <taxon>Fungi</taxon>
        <taxon>Dikarya</taxon>
        <taxon>Ascomycota</taxon>
        <taxon>Pezizomycotina</taxon>
        <taxon>Dothideomycetes</taxon>
        <taxon>Pleosporomycetidae</taxon>
        <taxon>Pleosporales</taxon>
        <taxon>Pleosporineae</taxon>
        <taxon>Phaeosphaeriaceae</taxon>
        <taxon>Parastagonospora</taxon>
    </lineage>
</organism>
<feature type="compositionally biased region" description="Polar residues" evidence="1">
    <location>
        <begin position="95"/>
        <end position="104"/>
    </location>
</feature>
<dbReference type="Pfam" id="PF04749">
    <property type="entry name" value="PLAC8"/>
    <property type="match status" value="1"/>
</dbReference>
<sequence length="445" mass="49161">MDYRQHGHALQPQPETAERQHQRFSWQLHAHEDAPAYEEVQQQRSQQPAPHAPQRPQVSTSVESHNRHFSYAQTPVEHEAYIYMSSANDPPIPQSHRTVQQIHSPHTPIDSRPQSIFNPLTSAAQPHPQFQQGYAPPSSYAYAEQPPVSPVSPHEATRSVPFSPVSPLPPPQNFAQPVQPAPVTIPPTSHARKMSNLSPINTNLTKYQMPPIPPTPPSGNPASPLPQKTPMTPLSPNSTTKDPSRDNRQSYANEPYSPHGFDSTQTNNMHAVFSPDATHGPNGLDFALHQPGQIAHPNMDSVSSKEWNTSLCSCSPDPSTCLTGLFCPCILYGRTSYRLSQKSAKKDPTDMLGHSATNGHCMLMSISCGLWSLFPMLQRTRVRHAYKLAGSLGGDLLKGCCCCCCVAVQNEREVRLREEASRRWAGPASTDVYTRTGGMVYKPQQ</sequence>
<feature type="compositionally biased region" description="Polar residues" evidence="1">
    <location>
        <begin position="229"/>
        <end position="241"/>
    </location>
</feature>
<feature type="compositionally biased region" description="Low complexity" evidence="1">
    <location>
        <begin position="42"/>
        <end position="57"/>
    </location>
</feature>
<dbReference type="EMBL" id="CP069037">
    <property type="protein sequence ID" value="QRD03462.1"/>
    <property type="molecule type" value="Genomic_DNA"/>
</dbReference>
<dbReference type="AlphaFoldDB" id="A0A7U2FDV5"/>
<feature type="compositionally biased region" description="Polar residues" evidence="1">
    <location>
        <begin position="195"/>
        <end position="206"/>
    </location>
</feature>
<gene>
    <name evidence="2" type="ORF">JI435_102470</name>
</gene>
<feature type="region of interest" description="Disordered" evidence="1">
    <location>
        <begin position="86"/>
        <end position="268"/>
    </location>
</feature>
<accession>A0A7U2FDV5</accession>
<feature type="region of interest" description="Disordered" evidence="1">
    <location>
        <begin position="1"/>
        <end position="66"/>
    </location>
</feature>
<reference evidence="3" key="1">
    <citation type="journal article" date="2021" name="BMC Genomics">
        <title>Chromosome-level genome assembly and manually-curated proteome of model necrotroph Parastagonospora nodorum Sn15 reveals a genome-wide trove of candidate effector homologs, and redundancy of virulence-related functions within an accessory chromosome.</title>
        <authorList>
            <person name="Bertazzoni S."/>
            <person name="Jones D.A.B."/>
            <person name="Phan H.T."/>
            <person name="Tan K.-C."/>
            <person name="Hane J.K."/>
        </authorList>
    </citation>
    <scope>NUCLEOTIDE SEQUENCE [LARGE SCALE GENOMIC DNA]</scope>
    <source>
        <strain evidence="3">SN15 / ATCC MYA-4574 / FGSC 10173)</strain>
    </source>
</reference>
<evidence type="ECO:0000313" key="3">
    <source>
        <dbReference type="Proteomes" id="UP000663193"/>
    </source>
</evidence>
<protein>
    <recommendedName>
        <fullName evidence="4">PLAC8-domain-containing protein</fullName>
    </recommendedName>
</protein>
<evidence type="ECO:0000313" key="2">
    <source>
        <dbReference type="EMBL" id="QRD03462.1"/>
    </source>
</evidence>
<evidence type="ECO:0000256" key="1">
    <source>
        <dbReference type="SAM" id="MobiDB-lite"/>
    </source>
</evidence>
<proteinExistence type="predicted"/>
<dbReference type="OrthoDB" id="1045822at2759"/>
<evidence type="ECO:0008006" key="4">
    <source>
        <dbReference type="Google" id="ProtNLM"/>
    </source>
</evidence>
<dbReference type="InterPro" id="IPR006461">
    <property type="entry name" value="PLAC_motif_containing"/>
</dbReference>
<dbReference type="Proteomes" id="UP000663193">
    <property type="component" value="Chromosome 15"/>
</dbReference>
<dbReference type="NCBIfam" id="TIGR01571">
    <property type="entry name" value="A_thal_Cys_rich"/>
    <property type="match status" value="1"/>
</dbReference>
<dbReference type="VEuPathDB" id="FungiDB:JI435_102470"/>
<name>A0A7U2FDV5_PHANO</name>